<organism evidence="2 3">
    <name type="scientific">Nitzschia inconspicua</name>
    <dbReference type="NCBI Taxonomy" id="303405"/>
    <lineage>
        <taxon>Eukaryota</taxon>
        <taxon>Sar</taxon>
        <taxon>Stramenopiles</taxon>
        <taxon>Ochrophyta</taxon>
        <taxon>Bacillariophyta</taxon>
        <taxon>Bacillariophyceae</taxon>
        <taxon>Bacillariophycidae</taxon>
        <taxon>Bacillariales</taxon>
        <taxon>Bacillariaceae</taxon>
        <taxon>Nitzschia</taxon>
    </lineage>
</organism>
<feature type="compositionally biased region" description="Polar residues" evidence="1">
    <location>
        <begin position="266"/>
        <end position="278"/>
    </location>
</feature>
<reference evidence="2" key="2">
    <citation type="submission" date="2021-04" db="EMBL/GenBank/DDBJ databases">
        <authorList>
            <person name="Podell S."/>
        </authorList>
    </citation>
    <scope>NUCLEOTIDE SEQUENCE</scope>
    <source>
        <strain evidence="2">Hildebrandi</strain>
    </source>
</reference>
<keyword evidence="3" id="KW-1185">Reference proteome</keyword>
<evidence type="ECO:0000256" key="1">
    <source>
        <dbReference type="SAM" id="MobiDB-lite"/>
    </source>
</evidence>
<reference evidence="2" key="1">
    <citation type="journal article" date="2021" name="Sci. Rep.">
        <title>Diploid genomic architecture of Nitzschia inconspicua, an elite biomass production diatom.</title>
        <authorList>
            <person name="Oliver A."/>
            <person name="Podell S."/>
            <person name="Pinowska A."/>
            <person name="Traller J.C."/>
            <person name="Smith S.R."/>
            <person name="McClure R."/>
            <person name="Beliaev A."/>
            <person name="Bohutskyi P."/>
            <person name="Hill E.A."/>
            <person name="Rabines A."/>
            <person name="Zheng H."/>
            <person name="Allen L.Z."/>
            <person name="Kuo A."/>
            <person name="Grigoriev I.V."/>
            <person name="Allen A.E."/>
            <person name="Hazlebeck D."/>
            <person name="Allen E.E."/>
        </authorList>
    </citation>
    <scope>NUCLEOTIDE SEQUENCE</scope>
    <source>
        <strain evidence="2">Hildebrandi</strain>
    </source>
</reference>
<evidence type="ECO:0000313" key="2">
    <source>
        <dbReference type="EMBL" id="KAG7363915.1"/>
    </source>
</evidence>
<feature type="region of interest" description="Disordered" evidence="1">
    <location>
        <begin position="1"/>
        <end position="25"/>
    </location>
</feature>
<dbReference type="Proteomes" id="UP000693970">
    <property type="component" value="Unassembled WGS sequence"/>
</dbReference>
<feature type="region of interest" description="Disordered" evidence="1">
    <location>
        <begin position="42"/>
        <end position="92"/>
    </location>
</feature>
<feature type="compositionally biased region" description="Basic and acidic residues" evidence="1">
    <location>
        <begin position="53"/>
        <end position="91"/>
    </location>
</feature>
<dbReference type="OrthoDB" id="10255522at2759"/>
<dbReference type="PANTHER" id="PTHR47357">
    <property type="entry name" value="COP1-INTERACTIVE PROTEIN 1"/>
    <property type="match status" value="1"/>
</dbReference>
<feature type="compositionally biased region" description="Low complexity" evidence="1">
    <location>
        <begin position="42"/>
        <end position="52"/>
    </location>
</feature>
<proteinExistence type="predicted"/>
<feature type="compositionally biased region" description="Low complexity" evidence="1">
    <location>
        <begin position="1"/>
        <end position="11"/>
    </location>
</feature>
<sequence length="619" mass="69969">MDPPLQQQQQQVTANAPFDTPMNETSIRSKLEDFQRQIDGMQQQINSKQQQIRSKEEEEIRSKEEQIRSKEKEIRSKEEKEIRPKEKEIRSKQQQLDQFEQQITEQSNQSLKQLLSLKDELASLKDELASLKDELASLKDELASLIDQVRSLERERSSLIDQVRSLERELASLNGELASLINEQTMLGTSFTEGRYFAPLFDYWKVTAKNIESNRYLRGIQWTNVWRTAEEADSINVRRYTVQGILYRTQPYMDTRTGAKKRKNSIAASDTSRTSQHSQNDKTLRNMVWPTDIFGNTPNRFQQISHLLPAGQTHKEWTHIAASVVGSDKDGAPDVWKKAVRGYIDTEKSTKRASGSGVVHFVSNKVRMSNQAVFFYGDTPNAILIPTMSLESAKTWKGEAYGAIFAVGLPTEMGNNEGSGVLTLYVNAGLTSNEAMNNDGLRDASATEIETARTTLTHAVLAVRDYLRSIDAEDRMDKFDIQNNRDEVRQSHVHANASQCLLPELDTEEKHRKPLCLVQFGSVGDEGKHPAPDPLLLAYKAAAIWGMTTGRRLLANGEFQDPSDNISEGDYLAELAFLEARSGFKRPKTWEDLAIGLGQPNGYQASLTRNSNDTMYTHQ</sequence>
<gene>
    <name evidence="2" type="ORF">IV203_037117</name>
</gene>
<dbReference type="GO" id="GO:0005200">
    <property type="term" value="F:structural constituent of cytoskeleton"/>
    <property type="evidence" value="ECO:0007669"/>
    <property type="project" value="TreeGrafter"/>
</dbReference>
<name>A0A9K3LLB4_9STRA</name>
<dbReference type="PANTHER" id="PTHR47357:SF1">
    <property type="entry name" value="SPINDLE POLE BODY COMPONENT 110"/>
    <property type="match status" value="1"/>
</dbReference>
<comment type="caution">
    <text evidence="2">The sequence shown here is derived from an EMBL/GenBank/DDBJ whole genome shotgun (WGS) entry which is preliminary data.</text>
</comment>
<dbReference type="EMBL" id="JAGRRH010000009">
    <property type="protein sequence ID" value="KAG7363915.1"/>
    <property type="molecule type" value="Genomic_DNA"/>
</dbReference>
<protein>
    <submittedName>
        <fullName evidence="2">Uncharacterized protein</fullName>
    </submittedName>
</protein>
<dbReference type="AlphaFoldDB" id="A0A9K3LLB4"/>
<evidence type="ECO:0000313" key="3">
    <source>
        <dbReference type="Proteomes" id="UP000693970"/>
    </source>
</evidence>
<feature type="region of interest" description="Disordered" evidence="1">
    <location>
        <begin position="256"/>
        <end position="282"/>
    </location>
</feature>
<accession>A0A9K3LLB4</accession>
<dbReference type="GO" id="GO:0005856">
    <property type="term" value="C:cytoskeleton"/>
    <property type="evidence" value="ECO:0007669"/>
    <property type="project" value="TreeGrafter"/>
</dbReference>